<dbReference type="AlphaFoldDB" id="A0A077LSK5"/>
<sequence>MDASNPRVHGDVDGRFEALRAAFAAKLASKEELGASIAVNLGGDTVVDIWGGYRDAARTQPWDRDTIVNVWSTTKEITALAILRCADRGLIDLDEPVATYWPEFARNGKADIRVRHIMSHTSGVSGWDQPFVLEDMYDWEKATSRLAAQAPWWEPGTASGYHANDQGHLLGEILRRVTGRTLKQFVAEEIAGPLDVDLQIGARPEDDARCAEIIPPPPIPFDIEALGPDSPAVKTFTGPVVDARAANTIPWRRADMGALNGHTNARALARTFSAITLGGEVDGVRLLSPATIDRIFEEQSRNVDLVLGIPLRFGIGFALPDVETIPYLPDERTCFWGGWGGSMTVMFLDRGLTVSYVMNRMAPGIIGSDRSATYLAIILGAVDLVGS</sequence>
<dbReference type="OrthoDB" id="3422781at2"/>
<dbReference type="Proteomes" id="UP000035721">
    <property type="component" value="Unassembled WGS sequence"/>
</dbReference>
<dbReference type="SUPFAM" id="SSF56601">
    <property type="entry name" value="beta-lactamase/transpeptidase-like"/>
    <property type="match status" value="1"/>
</dbReference>
<dbReference type="PANTHER" id="PTHR43319:SF3">
    <property type="entry name" value="BETA-LACTAMASE-RELATED DOMAIN-CONTAINING PROTEIN"/>
    <property type="match status" value="1"/>
</dbReference>
<organism evidence="2 3">
    <name type="scientific">Nostocoides japonicum T1-X7</name>
    <dbReference type="NCBI Taxonomy" id="1194083"/>
    <lineage>
        <taxon>Bacteria</taxon>
        <taxon>Bacillati</taxon>
        <taxon>Actinomycetota</taxon>
        <taxon>Actinomycetes</taxon>
        <taxon>Micrococcales</taxon>
        <taxon>Intrasporangiaceae</taxon>
        <taxon>Nostocoides</taxon>
    </lineage>
</organism>
<evidence type="ECO:0000313" key="2">
    <source>
        <dbReference type="EMBL" id="CCH75898.1"/>
    </source>
</evidence>
<dbReference type="RefSeq" id="WP_048549532.1">
    <property type="nucleotide sequence ID" value="NZ_HF570958.1"/>
</dbReference>
<accession>A0A077LSK5</accession>
<name>A0A077LSK5_9MICO</name>
<feature type="domain" description="Beta-lactamase-related" evidence="1">
    <location>
        <begin position="20"/>
        <end position="363"/>
    </location>
</feature>
<dbReference type="Pfam" id="PF00144">
    <property type="entry name" value="Beta-lactamase"/>
    <property type="match status" value="1"/>
</dbReference>
<dbReference type="EMBL" id="CAJB01000001">
    <property type="protein sequence ID" value="CCH75898.1"/>
    <property type="molecule type" value="Genomic_DNA"/>
</dbReference>
<dbReference type="STRING" id="1194083.BN12_10045"/>
<dbReference type="InterPro" id="IPR001466">
    <property type="entry name" value="Beta-lactam-related"/>
</dbReference>
<evidence type="ECO:0000313" key="3">
    <source>
        <dbReference type="Proteomes" id="UP000035721"/>
    </source>
</evidence>
<comment type="caution">
    <text evidence="2">The sequence shown here is derived from an EMBL/GenBank/DDBJ whole genome shotgun (WGS) entry which is preliminary data.</text>
</comment>
<evidence type="ECO:0000259" key="1">
    <source>
        <dbReference type="Pfam" id="PF00144"/>
    </source>
</evidence>
<dbReference type="Gene3D" id="3.40.710.10">
    <property type="entry name" value="DD-peptidase/beta-lactamase superfamily"/>
    <property type="match status" value="1"/>
</dbReference>
<reference evidence="2 3" key="1">
    <citation type="journal article" date="2013" name="ISME J.">
        <title>A metabolic model for members of the genus Tetrasphaera involved in enhanced biological phosphorus removal.</title>
        <authorList>
            <person name="Kristiansen R."/>
            <person name="Nguyen H.T.T."/>
            <person name="Saunders A.M."/>
            <person name="Nielsen J.L."/>
            <person name="Wimmer R."/>
            <person name="Le V.Q."/>
            <person name="McIlroy S.J."/>
            <person name="Petrovski S."/>
            <person name="Seviour R.J."/>
            <person name="Calteau A."/>
            <person name="Nielsen K.L."/>
            <person name="Nielsen P.H."/>
        </authorList>
    </citation>
    <scope>NUCLEOTIDE SEQUENCE [LARGE SCALE GENOMIC DNA]</scope>
    <source>
        <strain evidence="2 3">T1-X7</strain>
    </source>
</reference>
<keyword evidence="3" id="KW-1185">Reference proteome</keyword>
<protein>
    <submittedName>
        <fullName evidence="2">Beta-lactamase</fullName>
    </submittedName>
</protein>
<proteinExistence type="predicted"/>
<gene>
    <name evidence="2" type="ORF">BN12_10045</name>
</gene>
<dbReference type="PANTHER" id="PTHR43319">
    <property type="entry name" value="BETA-LACTAMASE-RELATED"/>
    <property type="match status" value="1"/>
</dbReference>
<dbReference type="InterPro" id="IPR052907">
    <property type="entry name" value="Beta-lactamase/esterase"/>
</dbReference>
<dbReference type="InterPro" id="IPR012338">
    <property type="entry name" value="Beta-lactam/transpept-like"/>
</dbReference>